<dbReference type="Proteomes" id="UP000002316">
    <property type="component" value="Chromosome 3"/>
</dbReference>
<accession>C9ZK44</accession>
<keyword evidence="1" id="KW-0472">Membrane</keyword>
<evidence type="ECO:0000256" key="1">
    <source>
        <dbReference type="SAM" id="Phobius"/>
    </source>
</evidence>
<dbReference type="GeneID" id="23858916"/>
<proteinExistence type="predicted"/>
<evidence type="ECO:0000313" key="3">
    <source>
        <dbReference type="Proteomes" id="UP000002316"/>
    </source>
</evidence>
<keyword evidence="1" id="KW-1133">Transmembrane helix</keyword>
<reference evidence="3" key="1">
    <citation type="journal article" date="2010" name="PLoS Negl. Trop. Dis.">
        <title>The genome sequence of Trypanosoma brucei gambiense, causative agent of chronic human african trypanosomiasis.</title>
        <authorList>
            <person name="Jackson A.P."/>
            <person name="Sanders M."/>
            <person name="Berry A."/>
            <person name="McQuillan J."/>
            <person name="Aslett M.A."/>
            <person name="Quail M.A."/>
            <person name="Chukualim B."/>
            <person name="Capewell P."/>
            <person name="MacLeod A."/>
            <person name="Melville S.E."/>
            <person name="Gibson W."/>
            <person name="Barry J.D."/>
            <person name="Berriman M."/>
            <person name="Hertz-Fowler C."/>
        </authorList>
    </citation>
    <scope>NUCLEOTIDE SEQUENCE [LARGE SCALE GENOMIC DNA]</scope>
    <source>
        <strain evidence="3">MHOM/CI/86/DAL972</strain>
    </source>
</reference>
<dbReference type="EMBL" id="FN554966">
    <property type="protein sequence ID" value="CBH09808.1"/>
    <property type="molecule type" value="Genomic_DNA"/>
</dbReference>
<dbReference type="AlphaFoldDB" id="C9ZK44"/>
<evidence type="ECO:0000313" key="2">
    <source>
        <dbReference type="EMBL" id="CBH09808.1"/>
    </source>
</evidence>
<dbReference type="KEGG" id="tbg:TbgDal_III1470"/>
<feature type="transmembrane region" description="Helical" evidence="1">
    <location>
        <begin position="61"/>
        <end position="79"/>
    </location>
</feature>
<sequence>MQIRITHSLRNTEFFLRIAFFFFKYKIQVSSFIFFSTLPPSHSLFFLSYLCNNLLPRQPFAIFKAYCILLFYYIYIYFFPLSSSSFVSSNTEFNSSSSHNSPPTAPRCFPHVSFWIIFCFIFILAIITASNRAQQTAGIYVHIHMGGGEK</sequence>
<organism evidence="2 3">
    <name type="scientific">Trypanosoma brucei gambiense (strain MHOM/CI/86/DAL972)</name>
    <dbReference type="NCBI Taxonomy" id="679716"/>
    <lineage>
        <taxon>Eukaryota</taxon>
        <taxon>Discoba</taxon>
        <taxon>Euglenozoa</taxon>
        <taxon>Kinetoplastea</taxon>
        <taxon>Metakinetoplastina</taxon>
        <taxon>Trypanosomatida</taxon>
        <taxon>Trypanosomatidae</taxon>
        <taxon>Trypanosoma</taxon>
    </lineage>
</organism>
<dbReference type="RefSeq" id="XP_011772101.1">
    <property type="nucleotide sequence ID" value="XM_011773799.1"/>
</dbReference>
<protein>
    <submittedName>
        <fullName evidence="2">Uncharacterized protein</fullName>
    </submittedName>
</protein>
<feature type="transmembrane region" description="Helical" evidence="1">
    <location>
        <begin position="112"/>
        <end position="130"/>
    </location>
</feature>
<keyword evidence="1" id="KW-0812">Transmembrane</keyword>
<gene>
    <name evidence="2" type="ORF">TbgDal_III1470</name>
</gene>
<name>C9ZK44_TRYB9</name>